<dbReference type="FunFam" id="3.30.420.10:FF:000045">
    <property type="entry name" value="3'-5' exonuclease DinG"/>
    <property type="match status" value="1"/>
</dbReference>
<dbReference type="PANTHER" id="PTHR30231">
    <property type="entry name" value="DNA POLYMERASE III SUBUNIT EPSILON"/>
    <property type="match status" value="1"/>
</dbReference>
<dbReference type="STRING" id="1437059.A6A05_13135"/>
<dbReference type="Pfam" id="PF00929">
    <property type="entry name" value="RNase_T"/>
    <property type="match status" value="1"/>
</dbReference>
<proteinExistence type="predicted"/>
<dbReference type="InterPro" id="IPR012337">
    <property type="entry name" value="RNaseH-like_sf"/>
</dbReference>
<evidence type="ECO:0000313" key="12">
    <source>
        <dbReference type="Proteomes" id="UP000078543"/>
    </source>
</evidence>
<evidence type="ECO:0000256" key="7">
    <source>
        <dbReference type="ARBA" id="ARBA00049244"/>
    </source>
</evidence>
<comment type="subunit">
    <text evidence="6">DNA polymerase III contains a core (composed of alpha, epsilon and theta chains) that associates with a tau subunit. This core dimerizes to form the POLIII' complex. PolIII' associates with the gamma complex (composed of gamma, delta, delta', psi and chi chains) and with the beta chain to form the complete DNA polymerase III complex.</text>
</comment>
<reference evidence="11 12" key="1">
    <citation type="submission" date="2016-04" db="EMBL/GenBank/DDBJ databases">
        <title>Draft genome sequence of freshwater magnetotactic bacteria Magnetospirillum marisnigri SP-1 and Magnetospirillum moscoviense BB-1.</title>
        <authorList>
            <person name="Koziaeva V."/>
            <person name="Dziuba M.V."/>
            <person name="Ivanov T.M."/>
            <person name="Kuznetsov B."/>
            <person name="Grouzdev D.S."/>
        </authorList>
    </citation>
    <scope>NUCLEOTIDE SEQUENCE [LARGE SCALE GENOMIC DNA]</scope>
    <source>
        <strain evidence="11 12">BB-1</strain>
    </source>
</reference>
<keyword evidence="3" id="KW-0378">Hydrolase</keyword>
<feature type="domain" description="PAS" evidence="9">
    <location>
        <begin position="139"/>
        <end position="205"/>
    </location>
</feature>
<comment type="catalytic activity">
    <reaction evidence="7">
        <text>DNA(n) + a 2'-deoxyribonucleoside 5'-triphosphate = DNA(n+1) + diphosphate</text>
        <dbReference type="Rhea" id="RHEA:22508"/>
        <dbReference type="Rhea" id="RHEA-COMP:17339"/>
        <dbReference type="Rhea" id="RHEA-COMP:17340"/>
        <dbReference type="ChEBI" id="CHEBI:33019"/>
        <dbReference type="ChEBI" id="CHEBI:61560"/>
        <dbReference type="ChEBI" id="CHEBI:173112"/>
        <dbReference type="EC" id="2.7.7.7"/>
    </reaction>
</comment>
<evidence type="ECO:0000256" key="4">
    <source>
        <dbReference type="ARBA" id="ARBA00022839"/>
    </source>
</evidence>
<dbReference type="InterPro" id="IPR035965">
    <property type="entry name" value="PAS-like_dom_sf"/>
</dbReference>
<accession>A0A178MM74</accession>
<keyword evidence="4" id="KW-0269">Exonuclease</keyword>
<dbReference type="GO" id="GO:0003677">
    <property type="term" value="F:DNA binding"/>
    <property type="evidence" value="ECO:0007669"/>
    <property type="project" value="InterPro"/>
</dbReference>
<dbReference type="Proteomes" id="UP000078543">
    <property type="component" value="Unassembled WGS sequence"/>
</dbReference>
<evidence type="ECO:0000256" key="5">
    <source>
        <dbReference type="ARBA" id="ARBA00025483"/>
    </source>
</evidence>
<keyword evidence="12" id="KW-1185">Reference proteome</keyword>
<dbReference type="Gene3D" id="3.30.420.10">
    <property type="entry name" value="Ribonuclease H-like superfamily/Ribonuclease H"/>
    <property type="match status" value="1"/>
</dbReference>
<dbReference type="PANTHER" id="PTHR30231:SF4">
    <property type="entry name" value="PROTEIN NEN2"/>
    <property type="match status" value="1"/>
</dbReference>
<dbReference type="GO" id="GO:0005829">
    <property type="term" value="C:cytosol"/>
    <property type="evidence" value="ECO:0007669"/>
    <property type="project" value="TreeGrafter"/>
</dbReference>
<keyword evidence="8" id="KW-0812">Transmembrane</keyword>
<dbReference type="SMART" id="SM00091">
    <property type="entry name" value="PAS"/>
    <property type="match status" value="1"/>
</dbReference>
<comment type="caution">
    <text evidence="11">The sequence shown here is derived from an EMBL/GenBank/DDBJ whole genome shotgun (WGS) entry which is preliminary data.</text>
</comment>
<dbReference type="EMBL" id="LWQU01000144">
    <property type="protein sequence ID" value="OAN49769.1"/>
    <property type="molecule type" value="Genomic_DNA"/>
</dbReference>
<gene>
    <name evidence="11" type="ORF">A6A05_13135</name>
</gene>
<dbReference type="CDD" id="cd06127">
    <property type="entry name" value="DEDDh"/>
    <property type="match status" value="1"/>
</dbReference>
<dbReference type="GO" id="GO:0003887">
    <property type="term" value="F:DNA-directed DNA polymerase activity"/>
    <property type="evidence" value="ECO:0007669"/>
    <property type="project" value="UniProtKB-EC"/>
</dbReference>
<keyword evidence="8" id="KW-0472">Membrane</keyword>
<evidence type="ECO:0000256" key="6">
    <source>
        <dbReference type="ARBA" id="ARBA00026073"/>
    </source>
</evidence>
<dbReference type="CDD" id="cd00130">
    <property type="entry name" value="PAS"/>
    <property type="match status" value="1"/>
</dbReference>
<dbReference type="EC" id="2.7.7.7" evidence="1"/>
<dbReference type="SMART" id="SM00479">
    <property type="entry name" value="EXOIII"/>
    <property type="match status" value="1"/>
</dbReference>
<dbReference type="SUPFAM" id="SSF55785">
    <property type="entry name" value="PYP-like sensor domain (PAS domain)"/>
    <property type="match status" value="1"/>
</dbReference>
<dbReference type="InterPro" id="IPR000014">
    <property type="entry name" value="PAS"/>
</dbReference>
<protein>
    <recommendedName>
        <fullName evidence="1">DNA-directed DNA polymerase</fullName>
        <ecNumber evidence="1">2.7.7.7</ecNumber>
    </recommendedName>
</protein>
<evidence type="ECO:0000256" key="3">
    <source>
        <dbReference type="ARBA" id="ARBA00022801"/>
    </source>
</evidence>
<keyword evidence="8" id="KW-1133">Transmembrane helix</keyword>
<dbReference type="GO" id="GO:0008408">
    <property type="term" value="F:3'-5' exonuclease activity"/>
    <property type="evidence" value="ECO:0007669"/>
    <property type="project" value="TreeGrafter"/>
</dbReference>
<feature type="domain" description="Exonuclease" evidence="10">
    <location>
        <begin position="509"/>
        <end position="677"/>
    </location>
</feature>
<dbReference type="InterPro" id="IPR006054">
    <property type="entry name" value="DnaQ"/>
</dbReference>
<comment type="function">
    <text evidence="5">DNA polymerase III is a complex, multichain enzyme responsible for most of the replicative synthesis in bacteria. The epsilon subunit contain the editing function and is a proofreading 3'-5' exonuclease.</text>
</comment>
<dbReference type="InterPro" id="IPR013520">
    <property type="entry name" value="Ribonucl_H"/>
</dbReference>
<evidence type="ECO:0000256" key="8">
    <source>
        <dbReference type="SAM" id="Phobius"/>
    </source>
</evidence>
<name>A0A178MM74_9PROT</name>
<dbReference type="Gene3D" id="3.30.450.20">
    <property type="entry name" value="PAS domain"/>
    <property type="match status" value="1"/>
</dbReference>
<keyword evidence="2" id="KW-0540">Nuclease</keyword>
<evidence type="ECO:0000259" key="9">
    <source>
        <dbReference type="SMART" id="SM00091"/>
    </source>
</evidence>
<organism evidence="11 12">
    <name type="scientific">Magnetospirillum moscoviense</name>
    <dbReference type="NCBI Taxonomy" id="1437059"/>
    <lineage>
        <taxon>Bacteria</taxon>
        <taxon>Pseudomonadati</taxon>
        <taxon>Pseudomonadota</taxon>
        <taxon>Alphaproteobacteria</taxon>
        <taxon>Rhodospirillales</taxon>
        <taxon>Rhodospirillaceae</taxon>
        <taxon>Magnetospirillum</taxon>
    </lineage>
</organism>
<evidence type="ECO:0000256" key="1">
    <source>
        <dbReference type="ARBA" id="ARBA00012417"/>
    </source>
</evidence>
<dbReference type="NCBIfam" id="TIGR00573">
    <property type="entry name" value="dnaq"/>
    <property type="match status" value="1"/>
</dbReference>
<dbReference type="RefSeq" id="WP_068501240.1">
    <property type="nucleotide sequence ID" value="NZ_LWQU01000144.1"/>
</dbReference>
<dbReference type="AlphaFoldDB" id="A0A178MM74"/>
<dbReference type="GO" id="GO:0006260">
    <property type="term" value="P:DNA replication"/>
    <property type="evidence" value="ECO:0007669"/>
    <property type="project" value="InterPro"/>
</dbReference>
<evidence type="ECO:0000259" key="10">
    <source>
        <dbReference type="SMART" id="SM00479"/>
    </source>
</evidence>
<dbReference type="InterPro" id="IPR036397">
    <property type="entry name" value="RNaseH_sf"/>
</dbReference>
<feature type="transmembrane region" description="Helical" evidence="8">
    <location>
        <begin position="47"/>
        <end position="66"/>
    </location>
</feature>
<dbReference type="SUPFAM" id="SSF53098">
    <property type="entry name" value="Ribonuclease H-like"/>
    <property type="match status" value="1"/>
</dbReference>
<evidence type="ECO:0000256" key="2">
    <source>
        <dbReference type="ARBA" id="ARBA00022722"/>
    </source>
</evidence>
<evidence type="ECO:0000313" key="11">
    <source>
        <dbReference type="EMBL" id="OAN49769.1"/>
    </source>
</evidence>
<sequence length="703" mass="76809">MTTRQWIAAVSAAIALGGYLASALVVRWSLLAAGIDDEALLTGGTVKAGAAGLALALALLGLFLLVDRWLIAPAEALGRQVRRQAQSKLGEHPVEVPQGHRLGPLPQAVVALTDQLRLARRDMVRAMETATAEVARQKEWLEAILLDFSDGVVVCDPQHRVLLYNQAAVRLLPSVQALGLGRPLFSCLTREPILHALERLEYRRAEGGGAAELVAPFVCATMDSSTMLHGRMALILGPVREVDGYAITLTDIRSEIAGLTRMTNLRRALGYGLRGPAASLRAAAETLAGFPDMEAVQRRAFEQVIVAEATEIARQIDTLSGEYRGHELLRWPMGDIHSADLAACVGRALAEDGPATLTLVGIPQWLRGDSFSLLLLLKTVLGHVHRLNGATAFDLETRTTERQVYVDVSWTGPAVPSAVIESWQDDQLDAVHTGLTIRDVLERHGTDLWCLDQAGGRALLRLPLPLPAAEPLKGPSRPLPPRPEFYDFSPVTRSEAPASIADRRLRDLDYVVFDTETTGLRPTDGDEIISLAGVRVVNQRILSAERFERLVNPKRKIPRGSIRFHGITDDMVADKPPIEVVLPQFKAFVGDAVLVAHNAAFDLKFLRMKEAASQVSFSNPAIDTLLLSVLIDREEEFHSLDSVLDRFSIPAPNRHTALGDALATAELFIRLVDRLDSIGIRTLRESMSASNMAAEMRQVQKHF</sequence>
<dbReference type="OrthoDB" id="9804290at2"/>